<dbReference type="OrthoDB" id="10051395at2759"/>
<keyword evidence="12" id="KW-0408">Iron</keyword>
<dbReference type="GO" id="GO:0030151">
    <property type="term" value="F:molybdenum ion binding"/>
    <property type="evidence" value="ECO:0007669"/>
    <property type="project" value="InterPro"/>
</dbReference>
<dbReference type="InterPro" id="IPR014756">
    <property type="entry name" value="Ig_E-set"/>
</dbReference>
<keyword evidence="11" id="KW-0560">Oxidoreductase</keyword>
<dbReference type="InterPro" id="IPR001199">
    <property type="entry name" value="Cyt_B5-like_heme/steroid-bd"/>
</dbReference>
<evidence type="ECO:0000256" key="2">
    <source>
        <dbReference type="ARBA" id="ARBA00001970"/>
    </source>
</evidence>
<dbReference type="SUPFAM" id="SSF55856">
    <property type="entry name" value="Cytochrome b5-like heme/steroid binding domain"/>
    <property type="match status" value="1"/>
</dbReference>
<sequence length="455" mass="51071">PKLPKFRFSDVQQHGSKHENPWIIRGTKVYDITDWVAAHPGGEIILRAAGGSVEPYWKIFKIHEKQFVYDILEQYLIGTVDERDLVDGKVPLENIEDPFATDPIRDARLRTLTDKPCNAETPGEVLKDYITPNEVFYVRNHMWVPIVDDTYRLTIELADGSEASYSLQDLKDKFKKYTITSVMQCSGNRRKQMNDSVRPTNGLQWTVGGIGNATWAGVRLRDVLADAGFSVDDPPEDSQHAQFMGLEAYGGSIPIGKAVDAHGDVLLAYEMNGETLPPDHGHPIRVVVPGHVAARSVKWLSKITISDDESMSQWQRKDYKCFGPNEAGKENWAKARSIQEMPITSAFTSVSKISDELVAHGFAYSGGGREIVRVDVSEDNGKTWKQAELVDGDRKGHKAWAWKRWKYQISPEGAANGAELVVKATDEAYNTQPERYDAIYNVRGNLATAWHRVQL</sequence>
<comment type="cofactor">
    <cofactor evidence="2">
        <name>heme b</name>
        <dbReference type="ChEBI" id="CHEBI:60344"/>
    </cofactor>
</comment>
<dbReference type="InterPro" id="IPR036374">
    <property type="entry name" value="OxRdtase_Mopterin-bd_sf"/>
</dbReference>
<dbReference type="FunFam" id="3.90.420.10:FF:000002">
    <property type="entry name" value="sulfite oxidase, mitochondrial"/>
    <property type="match status" value="1"/>
</dbReference>
<dbReference type="InterPro" id="IPR005066">
    <property type="entry name" value="MoCF_OxRdtse_dimer"/>
</dbReference>
<evidence type="ECO:0000256" key="13">
    <source>
        <dbReference type="ARBA" id="ARBA00023128"/>
    </source>
</evidence>
<keyword evidence="10" id="KW-0479">Metal-binding</keyword>
<comment type="cofactor">
    <cofactor evidence="1">
        <name>Mo-molybdopterin</name>
        <dbReference type="ChEBI" id="CHEBI:71302"/>
    </cofactor>
</comment>
<evidence type="ECO:0000256" key="5">
    <source>
        <dbReference type="ARBA" id="ARBA00012505"/>
    </source>
</evidence>
<evidence type="ECO:0000313" key="16">
    <source>
        <dbReference type="EMBL" id="KAF2092876.1"/>
    </source>
</evidence>
<proteinExistence type="predicted"/>
<dbReference type="GO" id="GO:0020037">
    <property type="term" value="F:heme binding"/>
    <property type="evidence" value="ECO:0007669"/>
    <property type="project" value="TreeGrafter"/>
</dbReference>
<evidence type="ECO:0000259" key="15">
    <source>
        <dbReference type="PROSITE" id="PS50255"/>
    </source>
</evidence>
<dbReference type="GO" id="GO:0043546">
    <property type="term" value="F:molybdopterin cofactor binding"/>
    <property type="evidence" value="ECO:0007669"/>
    <property type="project" value="TreeGrafter"/>
</dbReference>
<keyword evidence="13" id="KW-0496">Mitochondrion</keyword>
<evidence type="ECO:0000313" key="17">
    <source>
        <dbReference type="Proteomes" id="UP000799772"/>
    </source>
</evidence>
<gene>
    <name evidence="16" type="ORF">NA57DRAFT_13712</name>
</gene>
<dbReference type="Pfam" id="PF00174">
    <property type="entry name" value="Oxidored_molyb"/>
    <property type="match status" value="1"/>
</dbReference>
<accession>A0A9P4LZR8</accession>
<feature type="non-terminal residue" evidence="16">
    <location>
        <position position="1"/>
    </location>
</feature>
<keyword evidence="9" id="KW-0349">Heme</keyword>
<dbReference type="PRINTS" id="PR00407">
    <property type="entry name" value="EUMOPTERIN"/>
</dbReference>
<evidence type="ECO:0000256" key="14">
    <source>
        <dbReference type="ARBA" id="ARBA00049155"/>
    </source>
</evidence>
<dbReference type="GO" id="GO:0050464">
    <property type="term" value="F:nitrate reductase (NADPH) activity"/>
    <property type="evidence" value="ECO:0007669"/>
    <property type="project" value="UniProtKB-EC"/>
</dbReference>
<evidence type="ECO:0000256" key="7">
    <source>
        <dbReference type="ARBA" id="ARBA00015499"/>
    </source>
</evidence>
<protein>
    <recommendedName>
        <fullName evidence="7">Nitrate reductase [NADPH]</fullName>
        <ecNumber evidence="6">1.7.1.3</ecNumber>
        <ecNumber evidence="5">1.8.3.1</ecNumber>
    </recommendedName>
</protein>
<evidence type="ECO:0000256" key="9">
    <source>
        <dbReference type="ARBA" id="ARBA00022617"/>
    </source>
</evidence>
<evidence type="ECO:0000256" key="4">
    <source>
        <dbReference type="ARBA" id="ARBA00004971"/>
    </source>
</evidence>
<feature type="non-terminal residue" evidence="16">
    <location>
        <position position="455"/>
    </location>
</feature>
<evidence type="ECO:0000256" key="8">
    <source>
        <dbReference type="ARBA" id="ARBA00022505"/>
    </source>
</evidence>
<dbReference type="Pfam" id="PF00173">
    <property type="entry name" value="Cyt-b5"/>
    <property type="match status" value="1"/>
</dbReference>
<dbReference type="Gene3D" id="3.10.120.10">
    <property type="entry name" value="Cytochrome b5-like heme/steroid binding domain"/>
    <property type="match status" value="1"/>
</dbReference>
<comment type="subcellular location">
    <subcellularLocation>
        <location evidence="3">Mitochondrion intermembrane space</location>
    </subcellularLocation>
</comment>
<dbReference type="InterPro" id="IPR000572">
    <property type="entry name" value="OxRdtase_Mopterin-bd_dom"/>
</dbReference>
<evidence type="ECO:0000256" key="11">
    <source>
        <dbReference type="ARBA" id="ARBA00023002"/>
    </source>
</evidence>
<dbReference type="AlphaFoldDB" id="A0A9P4LZR8"/>
<dbReference type="GO" id="GO:0006790">
    <property type="term" value="P:sulfur compound metabolic process"/>
    <property type="evidence" value="ECO:0007669"/>
    <property type="project" value="TreeGrafter"/>
</dbReference>
<evidence type="ECO:0000256" key="1">
    <source>
        <dbReference type="ARBA" id="ARBA00001924"/>
    </source>
</evidence>
<dbReference type="SMART" id="SM01117">
    <property type="entry name" value="Cyt-b5"/>
    <property type="match status" value="1"/>
</dbReference>
<dbReference type="FunFam" id="3.10.120.10:FF:000007">
    <property type="entry name" value="Sulfite oxidase, mitochondrial"/>
    <property type="match status" value="1"/>
</dbReference>
<evidence type="ECO:0000256" key="3">
    <source>
        <dbReference type="ARBA" id="ARBA00004569"/>
    </source>
</evidence>
<feature type="domain" description="Cytochrome b5 heme-binding" evidence="15">
    <location>
        <begin position="3"/>
        <end position="81"/>
    </location>
</feature>
<dbReference type="PANTHER" id="PTHR19372">
    <property type="entry name" value="SULFITE REDUCTASE"/>
    <property type="match status" value="1"/>
</dbReference>
<dbReference type="PROSITE" id="PS50255">
    <property type="entry name" value="CYTOCHROME_B5_2"/>
    <property type="match status" value="1"/>
</dbReference>
<comment type="catalytic activity">
    <reaction evidence="14">
        <text>nitrite + NADP(+) + H2O = nitrate + NADPH + H(+)</text>
        <dbReference type="Rhea" id="RHEA:19061"/>
        <dbReference type="ChEBI" id="CHEBI:15377"/>
        <dbReference type="ChEBI" id="CHEBI:15378"/>
        <dbReference type="ChEBI" id="CHEBI:16301"/>
        <dbReference type="ChEBI" id="CHEBI:17632"/>
        <dbReference type="ChEBI" id="CHEBI:57783"/>
        <dbReference type="ChEBI" id="CHEBI:58349"/>
        <dbReference type="EC" id="1.7.1.3"/>
    </reaction>
</comment>
<dbReference type="EMBL" id="ML978141">
    <property type="protein sequence ID" value="KAF2092876.1"/>
    <property type="molecule type" value="Genomic_DNA"/>
</dbReference>
<dbReference type="SUPFAM" id="SSF56524">
    <property type="entry name" value="Oxidoreductase molybdopterin-binding domain"/>
    <property type="match status" value="1"/>
</dbReference>
<evidence type="ECO:0000256" key="12">
    <source>
        <dbReference type="ARBA" id="ARBA00023004"/>
    </source>
</evidence>
<name>A0A9P4LZR8_9PEZI</name>
<dbReference type="SUPFAM" id="SSF81296">
    <property type="entry name" value="E set domains"/>
    <property type="match status" value="1"/>
</dbReference>
<dbReference type="InterPro" id="IPR036400">
    <property type="entry name" value="Cyt_B5-like_heme/steroid_sf"/>
</dbReference>
<reference evidence="16" key="1">
    <citation type="journal article" date="2020" name="Stud. Mycol.">
        <title>101 Dothideomycetes genomes: a test case for predicting lifestyles and emergence of pathogens.</title>
        <authorList>
            <person name="Haridas S."/>
            <person name="Albert R."/>
            <person name="Binder M."/>
            <person name="Bloem J."/>
            <person name="Labutti K."/>
            <person name="Salamov A."/>
            <person name="Andreopoulos B."/>
            <person name="Baker S."/>
            <person name="Barry K."/>
            <person name="Bills G."/>
            <person name="Bluhm B."/>
            <person name="Cannon C."/>
            <person name="Castanera R."/>
            <person name="Culley D."/>
            <person name="Daum C."/>
            <person name="Ezra D."/>
            <person name="Gonzalez J."/>
            <person name="Henrissat B."/>
            <person name="Kuo A."/>
            <person name="Liang C."/>
            <person name="Lipzen A."/>
            <person name="Lutzoni F."/>
            <person name="Magnuson J."/>
            <person name="Mondo S."/>
            <person name="Nolan M."/>
            <person name="Ohm R."/>
            <person name="Pangilinan J."/>
            <person name="Park H.-J."/>
            <person name="Ramirez L."/>
            <person name="Alfaro M."/>
            <person name="Sun H."/>
            <person name="Tritt A."/>
            <person name="Yoshinaga Y."/>
            <person name="Zwiers L.-H."/>
            <person name="Turgeon B."/>
            <person name="Goodwin S."/>
            <person name="Spatafora J."/>
            <person name="Crous P."/>
            <person name="Grigoriev I."/>
        </authorList>
    </citation>
    <scope>NUCLEOTIDE SEQUENCE</scope>
    <source>
        <strain evidence="16">CBS 133067</strain>
    </source>
</reference>
<dbReference type="Proteomes" id="UP000799772">
    <property type="component" value="Unassembled WGS sequence"/>
</dbReference>
<dbReference type="Gene3D" id="3.90.420.10">
    <property type="entry name" value="Oxidoreductase, molybdopterin-binding domain"/>
    <property type="match status" value="1"/>
</dbReference>
<dbReference type="Pfam" id="PF03404">
    <property type="entry name" value="Mo-co_dimer"/>
    <property type="match status" value="1"/>
</dbReference>
<dbReference type="PANTHER" id="PTHR19372:SF7">
    <property type="entry name" value="SULFITE OXIDASE, MITOCHONDRIAL"/>
    <property type="match status" value="1"/>
</dbReference>
<dbReference type="EC" id="1.8.3.1" evidence="5"/>
<dbReference type="Gene3D" id="2.60.40.650">
    <property type="match status" value="1"/>
</dbReference>
<evidence type="ECO:0000256" key="6">
    <source>
        <dbReference type="ARBA" id="ARBA00012673"/>
    </source>
</evidence>
<dbReference type="InterPro" id="IPR008335">
    <property type="entry name" value="Mopterin_OxRdtase_euk"/>
</dbReference>
<dbReference type="GO" id="GO:0008482">
    <property type="term" value="F:sulfite oxidase activity"/>
    <property type="evidence" value="ECO:0007669"/>
    <property type="project" value="UniProtKB-EC"/>
</dbReference>
<comment type="caution">
    <text evidence="16">The sequence shown here is derived from an EMBL/GenBank/DDBJ whole genome shotgun (WGS) entry which is preliminary data.</text>
</comment>
<dbReference type="EC" id="1.7.1.3" evidence="6"/>
<dbReference type="GO" id="GO:0005758">
    <property type="term" value="C:mitochondrial intermembrane space"/>
    <property type="evidence" value="ECO:0007669"/>
    <property type="project" value="UniProtKB-SubCell"/>
</dbReference>
<evidence type="ECO:0000256" key="10">
    <source>
        <dbReference type="ARBA" id="ARBA00022723"/>
    </source>
</evidence>
<organism evidence="16 17">
    <name type="scientific">Rhizodiscina lignyota</name>
    <dbReference type="NCBI Taxonomy" id="1504668"/>
    <lineage>
        <taxon>Eukaryota</taxon>
        <taxon>Fungi</taxon>
        <taxon>Dikarya</taxon>
        <taxon>Ascomycota</taxon>
        <taxon>Pezizomycotina</taxon>
        <taxon>Dothideomycetes</taxon>
        <taxon>Pleosporomycetidae</taxon>
        <taxon>Aulographales</taxon>
        <taxon>Rhizodiscinaceae</taxon>
        <taxon>Rhizodiscina</taxon>
    </lineage>
</organism>
<keyword evidence="17" id="KW-1185">Reference proteome</keyword>
<comment type="pathway">
    <text evidence="4">Energy metabolism; sulfur metabolism.</text>
</comment>
<keyword evidence="8" id="KW-0500">Molybdenum</keyword>